<comment type="caution">
    <text evidence="2">The sequence shown here is derived from an EMBL/GenBank/DDBJ whole genome shotgun (WGS) entry which is preliminary data.</text>
</comment>
<dbReference type="PANTHER" id="PTHR43405:SF1">
    <property type="entry name" value="GLYCOSYL HYDROLASE DIGH"/>
    <property type="match status" value="1"/>
</dbReference>
<evidence type="ECO:0000313" key="3">
    <source>
        <dbReference type="Proteomes" id="UP000178599"/>
    </source>
</evidence>
<dbReference type="InterPro" id="IPR052177">
    <property type="entry name" value="Divisome_Glycosyl_Hydrolase"/>
</dbReference>
<dbReference type="AlphaFoldDB" id="A0A1G2CS46"/>
<name>A0A1G2CS46_9BACT</name>
<evidence type="ECO:0000259" key="1">
    <source>
        <dbReference type="Pfam" id="PF13200"/>
    </source>
</evidence>
<dbReference type="SUPFAM" id="SSF51445">
    <property type="entry name" value="(Trans)glycosidases"/>
    <property type="match status" value="1"/>
</dbReference>
<accession>A0A1G2CS46</accession>
<reference evidence="2 3" key="1">
    <citation type="journal article" date="2016" name="Nat. Commun.">
        <title>Thousands of microbial genomes shed light on interconnected biogeochemical processes in an aquifer system.</title>
        <authorList>
            <person name="Anantharaman K."/>
            <person name="Brown C.T."/>
            <person name="Hug L.A."/>
            <person name="Sharon I."/>
            <person name="Castelle C.J."/>
            <person name="Probst A.J."/>
            <person name="Thomas B.C."/>
            <person name="Singh A."/>
            <person name="Wilkins M.J."/>
            <person name="Karaoz U."/>
            <person name="Brodie E.L."/>
            <person name="Williams K.H."/>
            <person name="Hubbard S.S."/>
            <person name="Banfield J.F."/>
        </authorList>
    </citation>
    <scope>NUCLEOTIDE SEQUENCE [LARGE SCALE GENOMIC DNA]</scope>
</reference>
<dbReference type="InterPro" id="IPR017853">
    <property type="entry name" value="GH"/>
</dbReference>
<proteinExistence type="predicted"/>
<dbReference type="PANTHER" id="PTHR43405">
    <property type="entry name" value="GLYCOSYL HYDROLASE DIGH"/>
    <property type="match status" value="1"/>
</dbReference>
<gene>
    <name evidence="2" type="ORF">A2390_01820</name>
</gene>
<evidence type="ECO:0000313" key="2">
    <source>
        <dbReference type="EMBL" id="OGZ03268.1"/>
    </source>
</evidence>
<dbReference type="Gene3D" id="3.20.20.80">
    <property type="entry name" value="Glycosidases"/>
    <property type="match status" value="1"/>
</dbReference>
<protein>
    <recommendedName>
        <fullName evidence="1">DUF4015 domain-containing protein</fullName>
    </recommendedName>
</protein>
<organism evidence="2 3">
    <name type="scientific">Candidatus Liptonbacteria bacterium RIFOXYB1_FULL_36_10</name>
    <dbReference type="NCBI Taxonomy" id="1798654"/>
    <lineage>
        <taxon>Bacteria</taxon>
        <taxon>Candidatus Liptoniibacteriota</taxon>
    </lineage>
</organism>
<feature type="domain" description="DUF4015" evidence="1">
    <location>
        <begin position="65"/>
        <end position="398"/>
    </location>
</feature>
<dbReference type="InterPro" id="IPR025275">
    <property type="entry name" value="DUF4015"/>
</dbReference>
<dbReference type="EMBL" id="MHLE01000006">
    <property type="protein sequence ID" value="OGZ03268.1"/>
    <property type="molecule type" value="Genomic_DNA"/>
</dbReference>
<sequence length="406" mass="45737">MAKKIIFLTLMIVAGGTAFFVFKGKTMEIDFGKNGGAVVKVVDGVKVLEKEKPRPLLNSPENIRALYVTSWVAATPSILKNVFKASEGTKVNAFVVDIKDYSGYVAYNSSIPEVLKYEAEDLRIKDLAELVFSMHEKNIYAIARIAVFQDPRLAKARPDLAIKDSKGKVWADNKGLSWVDPASEEVWKYNSAIAKEALDYGFDEINFDYVRFPTDGNGIDTLSFPFFKKEDTKSGAIKKFFEYMRSDLAGAKISVDVFGQTTVADGDFGIGQTIEDAYDNFDFIAPMVYPSHFYTGFMGYKNPAAYPYEVIKYSMESALLKLAKHEASSLGRQVTATTTLASLPEESRERIIKKMRPWIQDFDLGSVYTVEMVKKEMEGIKDAGLRDSWMVWNPKNDYKRDVFLEE</sequence>
<dbReference type="Proteomes" id="UP000178599">
    <property type="component" value="Unassembled WGS sequence"/>
</dbReference>
<dbReference type="Pfam" id="PF13200">
    <property type="entry name" value="DUF4015"/>
    <property type="match status" value="1"/>
</dbReference>